<dbReference type="EMBL" id="SCEB01000702">
    <property type="protein sequence ID" value="RXM98387.1"/>
    <property type="molecule type" value="Genomic_DNA"/>
</dbReference>
<feature type="region of interest" description="Disordered" evidence="4">
    <location>
        <begin position="191"/>
        <end position="212"/>
    </location>
</feature>
<feature type="compositionally biased region" description="Acidic residues" evidence="4">
    <location>
        <begin position="191"/>
        <end position="201"/>
    </location>
</feature>
<evidence type="ECO:0000313" key="7">
    <source>
        <dbReference type="Proteomes" id="UP000289886"/>
    </source>
</evidence>
<accession>A0A662YPA4</accession>
<evidence type="ECO:0000256" key="2">
    <source>
        <dbReference type="ARBA" id="ARBA00023054"/>
    </source>
</evidence>
<dbReference type="SMART" id="SM01424">
    <property type="entry name" value="HAP1_N"/>
    <property type="match status" value="1"/>
</dbReference>
<dbReference type="GO" id="GO:1904115">
    <property type="term" value="C:axon cytoplasm"/>
    <property type="evidence" value="ECO:0007669"/>
    <property type="project" value="GOC"/>
</dbReference>
<dbReference type="Pfam" id="PF04849">
    <property type="entry name" value="HAP1_N"/>
    <property type="match status" value="1"/>
</dbReference>
<comment type="subcellular location">
    <subcellularLocation>
        <location evidence="1">Mitochondrion</location>
    </subcellularLocation>
</comment>
<evidence type="ECO:0000256" key="4">
    <source>
        <dbReference type="SAM" id="MobiDB-lite"/>
    </source>
</evidence>
<name>A0A662YPA4_ACIRT</name>
<evidence type="ECO:0000313" key="6">
    <source>
        <dbReference type="EMBL" id="RXM98387.1"/>
    </source>
</evidence>
<keyword evidence="3" id="KW-0496">Mitochondrion</keyword>
<dbReference type="GO" id="GO:0008333">
    <property type="term" value="P:endosome to lysosome transport"/>
    <property type="evidence" value="ECO:0007669"/>
    <property type="project" value="TreeGrafter"/>
</dbReference>
<gene>
    <name evidence="6" type="ORF">EOD39_13195</name>
</gene>
<reference evidence="6 7" key="1">
    <citation type="submission" date="2019-01" db="EMBL/GenBank/DDBJ databases">
        <title>Draft Genome and Complete Hox-Cluster Characterization of the Sterlet Sturgeon (Acipenser ruthenus).</title>
        <authorList>
            <person name="Wei Q."/>
        </authorList>
    </citation>
    <scope>NUCLEOTIDE SEQUENCE [LARGE SCALE GENOMIC DNA]</scope>
    <source>
        <strain evidence="6">WHYD16114868_AA</strain>
        <tissue evidence="6">Blood</tissue>
    </source>
</reference>
<evidence type="ECO:0000259" key="5">
    <source>
        <dbReference type="SMART" id="SM01424"/>
    </source>
</evidence>
<keyword evidence="2" id="KW-0175">Coiled coil</keyword>
<dbReference type="GO" id="GO:0050811">
    <property type="term" value="F:GABA receptor binding"/>
    <property type="evidence" value="ECO:0007669"/>
    <property type="project" value="TreeGrafter"/>
</dbReference>
<dbReference type="GO" id="GO:0047496">
    <property type="term" value="P:vesicle transport along microtubule"/>
    <property type="evidence" value="ECO:0007669"/>
    <property type="project" value="TreeGrafter"/>
</dbReference>
<dbReference type="AlphaFoldDB" id="A0A662YPA4"/>
<protein>
    <submittedName>
        <fullName evidence="6">Trafficking kinesin-binding protein 1</fullName>
    </submittedName>
</protein>
<dbReference type="GO" id="GO:0048311">
    <property type="term" value="P:mitochondrion distribution"/>
    <property type="evidence" value="ECO:0007669"/>
    <property type="project" value="TreeGrafter"/>
</dbReference>
<comment type="caution">
    <text evidence="6">The sequence shown here is derived from an EMBL/GenBank/DDBJ whole genome shotgun (WGS) entry which is preliminary data.</text>
</comment>
<dbReference type="GO" id="GO:0005739">
    <property type="term" value="C:mitochondrion"/>
    <property type="evidence" value="ECO:0007669"/>
    <property type="project" value="UniProtKB-SubCell"/>
</dbReference>
<feature type="domain" description="HAP1 N-terminal" evidence="5">
    <location>
        <begin position="139"/>
        <end position="526"/>
    </location>
</feature>
<dbReference type="GO" id="GO:0098957">
    <property type="term" value="P:anterograde axonal transport of mitochondrion"/>
    <property type="evidence" value="ECO:0007669"/>
    <property type="project" value="TreeGrafter"/>
</dbReference>
<dbReference type="GO" id="GO:0006605">
    <property type="term" value="P:protein targeting"/>
    <property type="evidence" value="ECO:0007669"/>
    <property type="project" value="TreeGrafter"/>
</dbReference>
<dbReference type="PANTHER" id="PTHR15751">
    <property type="entry name" value="TRAFFICKING KINESIN-BINDING PROTEIN"/>
    <property type="match status" value="1"/>
</dbReference>
<keyword evidence="7" id="KW-1185">Reference proteome</keyword>
<dbReference type="GO" id="GO:0017022">
    <property type="term" value="F:myosin binding"/>
    <property type="evidence" value="ECO:0007669"/>
    <property type="project" value="TreeGrafter"/>
</dbReference>
<dbReference type="GO" id="GO:0030425">
    <property type="term" value="C:dendrite"/>
    <property type="evidence" value="ECO:0007669"/>
    <property type="project" value="TreeGrafter"/>
</dbReference>
<dbReference type="InterPro" id="IPR006933">
    <property type="entry name" value="HAP1_N"/>
</dbReference>
<proteinExistence type="predicted"/>
<dbReference type="PANTHER" id="PTHR15751:SF11">
    <property type="entry name" value="TRAFFICKING KINESIN-BINDING PROTEIN 1"/>
    <property type="match status" value="1"/>
</dbReference>
<evidence type="ECO:0000256" key="1">
    <source>
        <dbReference type="ARBA" id="ARBA00004173"/>
    </source>
</evidence>
<dbReference type="GO" id="GO:0022008">
    <property type="term" value="P:neurogenesis"/>
    <property type="evidence" value="ECO:0007669"/>
    <property type="project" value="TreeGrafter"/>
</dbReference>
<dbReference type="InterPro" id="IPR051946">
    <property type="entry name" value="Intracell_Traff-Reg"/>
</dbReference>
<sequence length="526" mass="57465">MAGILGHINQEMVVKGRAERKEKKCVEKSSSESEPSLLLFCLPDPVASAGPTHGTLHIPVKAAKLDATALHHKTSAIALPPSEPSDSPALACGAGVNEEHYVSEATSLEDAPNYRDAGTITDVCNSTDLPEVEIISLLEEQLPHYKLRADTIYGYDHDDWLHTPLISPDANIDLTTEQIEETLKYFQDNAEENEHEADESTTELGSQKAGSSNANMTVVINKAKGERGSVGSEQVDTGIAGERGEEDVDTRVSEQGETVTVVSGEEVTEVEEELIDNAGFKIPKRKRLRKTTQIDSSVKRSMIYDKSTNCYARAEGVVSEVEDSSSSKCAALQSEVSKVESENSDGYVAGTSDTNSSYGCEFSVSQQVRGGYSAQSIWEFLEIIKGKRGISVVEHFPDLVLFLSSAQQSISVAIKELEADITGLHRALESGYSSRLFEDLKTKKKRLADLLETQVQGALEKRTAQGKLIHCLQTATGQLLYESGEIRRCTVDFFSELFMAEAVDDSEEAQQFLQGLPQKKRSSRES</sequence>
<dbReference type="GO" id="GO:0031410">
    <property type="term" value="C:cytoplasmic vesicle"/>
    <property type="evidence" value="ECO:0007669"/>
    <property type="project" value="TreeGrafter"/>
</dbReference>
<dbReference type="Proteomes" id="UP000289886">
    <property type="component" value="Unassembled WGS sequence"/>
</dbReference>
<organism evidence="6 7">
    <name type="scientific">Acipenser ruthenus</name>
    <name type="common">Sterlet sturgeon</name>
    <dbReference type="NCBI Taxonomy" id="7906"/>
    <lineage>
        <taxon>Eukaryota</taxon>
        <taxon>Metazoa</taxon>
        <taxon>Chordata</taxon>
        <taxon>Craniata</taxon>
        <taxon>Vertebrata</taxon>
        <taxon>Euteleostomi</taxon>
        <taxon>Actinopterygii</taxon>
        <taxon>Chondrostei</taxon>
        <taxon>Acipenseriformes</taxon>
        <taxon>Acipenseridae</taxon>
        <taxon>Acipenser</taxon>
    </lineage>
</organism>
<evidence type="ECO:0000256" key="3">
    <source>
        <dbReference type="ARBA" id="ARBA00023128"/>
    </source>
</evidence>